<evidence type="ECO:0000256" key="1">
    <source>
        <dbReference type="ARBA" id="ARBA00006987"/>
    </source>
</evidence>
<sequence length="338" mass="35653">MNFSDPRHIDMNRTLPLLASFALMALSTLSHGKTDAYPTRPIRVVVPFSAASSADNLARALSEKLSEKLKQPLVIDNRVGAGGTLGVAAVAKAPPDGYTLLLTTSSPLVISPLIDRSVQYNVEKDLAPVAMLSTGPLLLVSSPNLPARNVQELIALLKKEPGKYSYASNGNGSYSHMAMELFARMAGVDLVHIPYKGPAQAEADVIGGQVTLMFDAVGTATSMIKAGRLRSYGTSSAQPDPLAPNQIPLAAQGGAALKGFDVFGWSGLLAPAGTPPSVIATLQKAVDDVLADAAFRQLMAGRNTTLVKPQASREMGRQIRGDQAKWEQLVKSAGIKLE</sequence>
<organism evidence="3">
    <name type="scientific">Cupriavidus taiwanensis</name>
    <dbReference type="NCBI Taxonomy" id="164546"/>
    <lineage>
        <taxon>Bacteria</taxon>
        <taxon>Pseudomonadati</taxon>
        <taxon>Pseudomonadota</taxon>
        <taxon>Betaproteobacteria</taxon>
        <taxon>Burkholderiales</taxon>
        <taxon>Burkholderiaceae</taxon>
        <taxon>Cupriavidus</taxon>
    </lineage>
</organism>
<name>A0A375BHH7_9BURK</name>
<feature type="signal peptide" evidence="2">
    <location>
        <begin position="1"/>
        <end position="32"/>
    </location>
</feature>
<reference evidence="3" key="1">
    <citation type="submission" date="2018-01" db="EMBL/GenBank/DDBJ databases">
        <authorList>
            <person name="Clerissi C."/>
        </authorList>
    </citation>
    <scope>NUCLEOTIDE SEQUENCE</scope>
    <source>
        <strain evidence="3">Cupriavidus sp. LMG 19464</strain>
    </source>
</reference>
<dbReference type="PIRSF" id="PIRSF017082">
    <property type="entry name" value="YflP"/>
    <property type="match status" value="1"/>
</dbReference>
<dbReference type="InterPro" id="IPR042100">
    <property type="entry name" value="Bug_dom1"/>
</dbReference>
<dbReference type="CDD" id="cd13578">
    <property type="entry name" value="PBP2_Bug27"/>
    <property type="match status" value="1"/>
</dbReference>
<dbReference type="AlphaFoldDB" id="A0A375BHH7"/>
<evidence type="ECO:0000256" key="2">
    <source>
        <dbReference type="SAM" id="SignalP"/>
    </source>
</evidence>
<protein>
    <submittedName>
        <fullName evidence="3">Protein bugT-like protein</fullName>
    </submittedName>
</protein>
<keyword evidence="2" id="KW-0732">Signal</keyword>
<dbReference type="Pfam" id="PF03401">
    <property type="entry name" value="TctC"/>
    <property type="match status" value="1"/>
</dbReference>
<gene>
    <name evidence="3" type="ORF">CBM2587_A120087</name>
</gene>
<dbReference type="SUPFAM" id="SSF53850">
    <property type="entry name" value="Periplasmic binding protein-like II"/>
    <property type="match status" value="1"/>
</dbReference>
<dbReference type="OrthoDB" id="9780943at2"/>
<dbReference type="PANTHER" id="PTHR42928">
    <property type="entry name" value="TRICARBOXYLATE-BINDING PROTEIN"/>
    <property type="match status" value="1"/>
</dbReference>
<dbReference type="Gene3D" id="3.40.190.10">
    <property type="entry name" value="Periplasmic binding protein-like II"/>
    <property type="match status" value="1"/>
</dbReference>
<proteinExistence type="inferred from homology"/>
<comment type="similarity">
    <text evidence="1">Belongs to the UPF0065 (bug) family.</text>
</comment>
<dbReference type="InterPro" id="IPR005064">
    <property type="entry name" value="BUG"/>
</dbReference>
<dbReference type="EMBL" id="OFSQ01000004">
    <property type="protein sequence ID" value="SOY45486.1"/>
    <property type="molecule type" value="Genomic_DNA"/>
</dbReference>
<evidence type="ECO:0000313" key="3">
    <source>
        <dbReference type="EMBL" id="SOY45486.1"/>
    </source>
</evidence>
<accession>A0A375BHH7</accession>
<feature type="chain" id="PRO_5017068636" evidence="2">
    <location>
        <begin position="33"/>
        <end position="338"/>
    </location>
</feature>
<dbReference type="Proteomes" id="UP000256780">
    <property type="component" value="Chromosome CBM2587_a"/>
</dbReference>
<dbReference type="Gene3D" id="3.40.190.150">
    <property type="entry name" value="Bordetella uptake gene, domain 1"/>
    <property type="match status" value="1"/>
</dbReference>
<comment type="caution">
    <text evidence="3">The sequence shown here is derived from an EMBL/GenBank/DDBJ whole genome shotgun (WGS) entry which is preliminary data.</text>
</comment>
<dbReference type="PANTHER" id="PTHR42928:SF5">
    <property type="entry name" value="BLR1237 PROTEIN"/>
    <property type="match status" value="1"/>
</dbReference>